<feature type="non-terminal residue" evidence="1">
    <location>
        <position position="1"/>
    </location>
</feature>
<proteinExistence type="predicted"/>
<dbReference type="AlphaFoldDB" id="W2JEB9"/>
<accession>W2JEB9</accession>
<gene>
    <name evidence="1" type="ORF">L916_05549</name>
</gene>
<organism evidence="1 2">
    <name type="scientific">Phytophthora nicotianae</name>
    <name type="common">Potato buckeye rot agent</name>
    <name type="synonym">Phytophthora parasitica</name>
    <dbReference type="NCBI Taxonomy" id="4792"/>
    <lineage>
        <taxon>Eukaryota</taxon>
        <taxon>Sar</taxon>
        <taxon>Stramenopiles</taxon>
        <taxon>Oomycota</taxon>
        <taxon>Peronosporomycetes</taxon>
        <taxon>Peronosporales</taxon>
        <taxon>Peronosporaceae</taxon>
        <taxon>Phytophthora</taxon>
    </lineage>
</organism>
<name>W2JEB9_PHYNI</name>
<dbReference type="Proteomes" id="UP000053864">
    <property type="component" value="Unassembled WGS sequence"/>
</dbReference>
<protein>
    <submittedName>
        <fullName evidence="1">Uncharacterized protein</fullName>
    </submittedName>
</protein>
<evidence type="ECO:0000313" key="1">
    <source>
        <dbReference type="EMBL" id="ETL44077.1"/>
    </source>
</evidence>
<evidence type="ECO:0000313" key="2">
    <source>
        <dbReference type="Proteomes" id="UP000053864"/>
    </source>
</evidence>
<reference evidence="1 2" key="1">
    <citation type="submission" date="2013-11" db="EMBL/GenBank/DDBJ databases">
        <title>The Genome Sequence of Phytophthora parasitica CJ05E6.</title>
        <authorList>
            <consortium name="The Broad Institute Genomics Platform"/>
            <person name="Russ C."/>
            <person name="Tyler B."/>
            <person name="Panabieres F."/>
            <person name="Shan W."/>
            <person name="Tripathy S."/>
            <person name="Grunwald N."/>
            <person name="Machado M."/>
            <person name="Johnson C.S."/>
            <person name="Arredondo F."/>
            <person name="Hong C."/>
            <person name="Coffey M."/>
            <person name="Young S.K."/>
            <person name="Zeng Q."/>
            <person name="Gargeya S."/>
            <person name="Fitzgerald M."/>
            <person name="Abouelleil A."/>
            <person name="Alvarado L."/>
            <person name="Chapman S.B."/>
            <person name="Gainer-Dewar J."/>
            <person name="Goldberg J."/>
            <person name="Griggs A."/>
            <person name="Gujja S."/>
            <person name="Hansen M."/>
            <person name="Howarth C."/>
            <person name="Imamovic A."/>
            <person name="Ireland A."/>
            <person name="Larimer J."/>
            <person name="McCowan C."/>
            <person name="Murphy C."/>
            <person name="Pearson M."/>
            <person name="Poon T.W."/>
            <person name="Priest M."/>
            <person name="Roberts A."/>
            <person name="Saif S."/>
            <person name="Shea T."/>
            <person name="Sykes S."/>
            <person name="Wortman J."/>
            <person name="Nusbaum C."/>
            <person name="Birren B."/>
        </authorList>
    </citation>
    <scope>NUCLEOTIDE SEQUENCE [LARGE SCALE GENOMIC DNA]</scope>
    <source>
        <strain evidence="1 2">CJ05E6</strain>
    </source>
</reference>
<sequence length="84" mass="8868">TPVASTTMAPGGGIVRVFGPVQAPSAVAVTMTRAEKRARIDMDVETWVERGKLGSDCLPKNSCGGLAQRVGASTFIFLVFGIEW</sequence>
<dbReference type="EMBL" id="KI672021">
    <property type="protein sequence ID" value="ETL44077.1"/>
    <property type="molecule type" value="Genomic_DNA"/>
</dbReference>